<dbReference type="AlphaFoldDB" id="A0A1C2IP01"/>
<dbReference type="PROSITE" id="PS51257">
    <property type="entry name" value="PROKAR_LIPOPROTEIN"/>
    <property type="match status" value="1"/>
</dbReference>
<reference evidence="3 4" key="1">
    <citation type="journal article" date="2016" name="Int. J. Mol. Sci.">
        <title>Comparative genomics of the extreme acidophile Acidithiobacillus thiooxidans reveals intraspecific divergence and niche adaptation.</title>
        <authorList>
            <person name="Zhang X."/>
            <person name="Feng X."/>
            <person name="Tao J."/>
            <person name="Ma L."/>
            <person name="Xiao Y."/>
            <person name="Liang Y."/>
            <person name="Liu X."/>
            <person name="Yin H."/>
        </authorList>
    </citation>
    <scope>NUCLEOTIDE SEQUENCE [LARGE SCALE GENOMIC DNA]</scope>
    <source>
        <strain evidence="3 4">A02</strain>
    </source>
</reference>
<evidence type="ECO:0000256" key="2">
    <source>
        <dbReference type="SAM" id="SignalP"/>
    </source>
</evidence>
<sequence>MNVWKTMKTLTLSMIMLTPLALAGCGGGPSAKAESAQNNARAAQETANRALAKTDALEHKQNEASNRADAAQQTANQADRAASGTQ</sequence>
<name>A0A1C2IP01_ACITH</name>
<feature type="signal peptide" evidence="2">
    <location>
        <begin position="1"/>
        <end position="23"/>
    </location>
</feature>
<protein>
    <recommendedName>
        <fullName evidence="5">Lipoprotein</fullName>
    </recommendedName>
</protein>
<organism evidence="3 4">
    <name type="scientific">Acidithiobacillus thiooxidans</name>
    <name type="common">Thiobacillus thiooxidans</name>
    <dbReference type="NCBI Taxonomy" id="930"/>
    <lineage>
        <taxon>Bacteria</taxon>
        <taxon>Pseudomonadati</taxon>
        <taxon>Pseudomonadota</taxon>
        <taxon>Acidithiobacillia</taxon>
        <taxon>Acidithiobacillales</taxon>
        <taxon>Acidithiobacillaceae</taxon>
        <taxon>Acidithiobacillus</taxon>
    </lineage>
</organism>
<dbReference type="Proteomes" id="UP000094893">
    <property type="component" value="Unassembled WGS sequence"/>
</dbReference>
<accession>A0A1C2IP01</accession>
<evidence type="ECO:0008006" key="5">
    <source>
        <dbReference type="Google" id="ProtNLM"/>
    </source>
</evidence>
<dbReference type="RefSeq" id="WP_024894457.1">
    <property type="nucleotide sequence ID" value="NZ_JABBDW010000306.1"/>
</dbReference>
<comment type="caution">
    <text evidence="3">The sequence shown here is derived from an EMBL/GenBank/DDBJ whole genome shotgun (WGS) entry which is preliminary data.</text>
</comment>
<evidence type="ECO:0000313" key="4">
    <source>
        <dbReference type="Proteomes" id="UP000094893"/>
    </source>
</evidence>
<feature type="compositionally biased region" description="Low complexity" evidence="1">
    <location>
        <begin position="67"/>
        <end position="86"/>
    </location>
</feature>
<dbReference type="EMBL" id="LWSA01000051">
    <property type="protein sequence ID" value="OCX75056.1"/>
    <property type="molecule type" value="Genomic_DNA"/>
</dbReference>
<keyword evidence="2" id="KW-0732">Signal</keyword>
<feature type="chain" id="PRO_5009838057" description="Lipoprotein" evidence="2">
    <location>
        <begin position="24"/>
        <end position="86"/>
    </location>
</feature>
<evidence type="ECO:0000256" key="1">
    <source>
        <dbReference type="SAM" id="MobiDB-lite"/>
    </source>
</evidence>
<feature type="region of interest" description="Disordered" evidence="1">
    <location>
        <begin position="26"/>
        <end position="86"/>
    </location>
</feature>
<proteinExistence type="predicted"/>
<gene>
    <name evidence="3" type="ORF">A6P07_04695</name>
</gene>
<feature type="compositionally biased region" description="Polar residues" evidence="1">
    <location>
        <begin position="35"/>
        <end position="47"/>
    </location>
</feature>
<evidence type="ECO:0000313" key="3">
    <source>
        <dbReference type="EMBL" id="OCX75056.1"/>
    </source>
</evidence>